<feature type="transmembrane region" description="Helical" evidence="1">
    <location>
        <begin position="370"/>
        <end position="392"/>
    </location>
</feature>
<gene>
    <name evidence="2" type="ORF">E6Q54_00710</name>
</gene>
<dbReference type="PANTHER" id="PTHR40400:SF1">
    <property type="entry name" value="SLR1512 PROTEIN"/>
    <property type="match status" value="1"/>
</dbReference>
<dbReference type="PANTHER" id="PTHR40400">
    <property type="entry name" value="SLR1512 PROTEIN"/>
    <property type="match status" value="1"/>
</dbReference>
<dbReference type="Proteomes" id="UP000321797">
    <property type="component" value="Unassembled WGS sequence"/>
</dbReference>
<sequence>MLYEFWHNFTHNLFKPLLLFFYMGFLIPLLRIKFEFPQVLYQGLTLYLLLAIGWRGGEELAMLDASSIGSVLGFMVLGFFTNLTIGFIAYGLLSRMTRMRRIDRATVAGYYGSDSAGTFATCVGVLATLDIVFDAYMPVMLAVMEIPGCMVALILVARIRERGVDALGNMADEPGYTRQASRQLVGAAQVGGTAATRRTQGVQDEIDLSREKLEHNGSGTTAASPTSVPSTRALVREVLLNPGLFLLFGGIMIGFVSRLQGASVIEDDDRVFVTAFQGMLCLFLLEMGMTASRKLQDLRSAGRGLIAFGLLAPNLFAISGIILIHVYALLTGTHFETGSYVLFAVLCGSASYIAVPAVQRAAIPEASPTVPLAASLGLTFSYNVTIGIPLYLQFAKAFDGWFPVS</sequence>
<feature type="transmembrane region" description="Helical" evidence="1">
    <location>
        <begin position="12"/>
        <end position="32"/>
    </location>
</feature>
<reference evidence="2 3" key="1">
    <citation type="submission" date="2018-09" db="EMBL/GenBank/DDBJ databases">
        <title>Metagenome Assembled Genomes from an Advanced Water Purification Facility.</title>
        <authorList>
            <person name="Stamps B.W."/>
            <person name="Spear J.R."/>
        </authorList>
    </citation>
    <scope>NUCLEOTIDE SEQUENCE [LARGE SCALE GENOMIC DNA]</scope>
    <source>
        <strain evidence="2">Bin_29_2</strain>
    </source>
</reference>
<dbReference type="EMBL" id="SSGD01000006">
    <property type="protein sequence ID" value="TXI60179.1"/>
    <property type="molecule type" value="Genomic_DNA"/>
</dbReference>
<keyword evidence="1" id="KW-1133">Transmembrane helix</keyword>
<feature type="transmembrane region" description="Helical" evidence="1">
    <location>
        <begin position="304"/>
        <end position="328"/>
    </location>
</feature>
<dbReference type="Pfam" id="PF05982">
    <property type="entry name" value="Sbt_1"/>
    <property type="match status" value="1"/>
</dbReference>
<evidence type="ECO:0000256" key="1">
    <source>
        <dbReference type="SAM" id="Phobius"/>
    </source>
</evidence>
<keyword evidence="1" id="KW-0812">Transmembrane</keyword>
<dbReference type="InterPro" id="IPR010293">
    <property type="entry name" value="Sbt_1"/>
</dbReference>
<keyword evidence="1" id="KW-0472">Membrane</keyword>
<feature type="transmembrane region" description="Helical" evidence="1">
    <location>
        <begin position="340"/>
        <end position="358"/>
    </location>
</feature>
<feature type="transmembrane region" description="Helical" evidence="1">
    <location>
        <begin position="238"/>
        <end position="259"/>
    </location>
</feature>
<feature type="transmembrane region" description="Helical" evidence="1">
    <location>
        <begin position="105"/>
        <end position="129"/>
    </location>
</feature>
<proteinExistence type="predicted"/>
<feature type="transmembrane region" description="Helical" evidence="1">
    <location>
        <begin position="135"/>
        <end position="157"/>
    </location>
</feature>
<comment type="caution">
    <text evidence="2">The sequence shown here is derived from an EMBL/GenBank/DDBJ whole genome shotgun (WGS) entry which is preliminary data.</text>
</comment>
<feature type="transmembrane region" description="Helical" evidence="1">
    <location>
        <begin position="39"/>
        <end position="56"/>
    </location>
</feature>
<dbReference type="AlphaFoldDB" id="A0A5C7YE59"/>
<organism evidence="2 3">
    <name type="scientific">Mycolicibacter arupensis</name>
    <dbReference type="NCBI Taxonomy" id="342002"/>
    <lineage>
        <taxon>Bacteria</taxon>
        <taxon>Bacillati</taxon>
        <taxon>Actinomycetota</taxon>
        <taxon>Actinomycetes</taxon>
        <taxon>Mycobacteriales</taxon>
        <taxon>Mycobacteriaceae</taxon>
        <taxon>Mycolicibacter</taxon>
    </lineage>
</organism>
<evidence type="ECO:0000313" key="2">
    <source>
        <dbReference type="EMBL" id="TXI60179.1"/>
    </source>
</evidence>
<dbReference type="RefSeq" id="WP_276758855.1">
    <property type="nucleotide sequence ID" value="NZ_SSGD01000006.1"/>
</dbReference>
<feature type="transmembrane region" description="Helical" evidence="1">
    <location>
        <begin position="271"/>
        <end position="292"/>
    </location>
</feature>
<feature type="transmembrane region" description="Helical" evidence="1">
    <location>
        <begin position="68"/>
        <end position="93"/>
    </location>
</feature>
<protein>
    <submittedName>
        <fullName evidence="2">Sodium-dependent bicarbonate transport family permease</fullName>
    </submittedName>
</protein>
<accession>A0A5C7YE59</accession>
<evidence type="ECO:0000313" key="3">
    <source>
        <dbReference type="Proteomes" id="UP000321797"/>
    </source>
</evidence>
<name>A0A5C7YE59_9MYCO</name>